<feature type="compositionally biased region" description="Basic and acidic residues" evidence="9">
    <location>
        <begin position="624"/>
        <end position="640"/>
    </location>
</feature>
<dbReference type="EMBL" id="CCKQ01013029">
    <property type="protein sequence ID" value="CDW84648.1"/>
    <property type="molecule type" value="Genomic_DNA"/>
</dbReference>
<dbReference type="InterPro" id="IPR006171">
    <property type="entry name" value="TOPRIM_dom"/>
</dbReference>
<dbReference type="InParanoid" id="A0A078AUV1"/>
<evidence type="ECO:0000256" key="2">
    <source>
        <dbReference type="ARBA" id="ARBA00009446"/>
    </source>
</evidence>
<keyword evidence="6 8" id="KW-0238">DNA-binding</keyword>
<proteinExistence type="inferred from homology"/>
<sequence>MQGQEGISQNLKELSQQAHELMLWLDCDREGEAIAFDLLVRRAHFSALTYEDTQNAIKNLQTEQALSKTEIQEKILQIEGENAKVVSVSKNPKYKPRPTPLNTIEAQKLISNKLDMASDIAMIKMESLYQKGLISYPRTETNTYHSSINLRTIVKELSHNNKYNEFTRQILESKMWGGPRNGNLDDKAHPPIHPVRHYNPENSQFKLDAQEEQVYDIICRHFLASISKDAVAEETTVIVSLDNETFKGTGQIVKQSNYLEIYHLDQWESDKFPEFQEGQALKKFQLELKRNTTKPPSYLSESDLIDKMDQHGIGTDATIHEHIRKIQAREYAYKVKKYFKPTTLGQALVQAYEKIGVELYKPDLRADMEKKMKLVSLGELDKDTFLKETMKQMEQVYEKVENQQPLMIDQFTQSYKHAFTSRYYYDKKDQTFKFRGADDECKKNDMVMRLSNEGNPFIACLGFPQCRNCFPLPKGTSNIVATNEKCQTCESQGRDFQKIKLFLNTNMVTDYIKPYLTLEKDQYNGVFCAYSNKKVNIFCDQNFHTVYKSLIKKYSFEQNKLAKQDNEETSSTSPEKKSALKLKLRSPAVVKAVKQIEKEIKVENIKIKKEIKECPTCGKKRHTKDSDCSEYQKKETKSKK</sequence>
<dbReference type="SMART" id="SM00437">
    <property type="entry name" value="TOP1Ac"/>
    <property type="match status" value="1"/>
</dbReference>
<dbReference type="AlphaFoldDB" id="A0A078AUV1"/>
<dbReference type="GO" id="GO:0006265">
    <property type="term" value="P:DNA topological change"/>
    <property type="evidence" value="ECO:0007669"/>
    <property type="project" value="InterPro"/>
</dbReference>
<comment type="catalytic activity">
    <reaction evidence="8">
        <text>ATP-independent breakage of single-stranded DNA, followed by passage and rejoining.</text>
        <dbReference type="EC" id="5.6.2.1"/>
    </reaction>
</comment>
<comment type="similarity">
    <text evidence="2 8">Belongs to the type IA topoisomerase family.</text>
</comment>
<comment type="function">
    <text evidence="8">Introduces a single-strand break via transesterification at a target site in duplex DNA. Releases the supercoiling and torsional tension of DNA introduced during the DNA replication and transcription by transiently cleaving and rejoining one strand of the DNA duplex. The scissile phosphodiester is attacked by the catalytic tyrosine of the enzyme, resulting in the formation of a DNA-(5'-phosphotyrosyl)-enzyme intermediate and the expulsion of a 3'-OH DNA strand.</text>
</comment>
<feature type="region of interest" description="Disordered" evidence="9">
    <location>
        <begin position="617"/>
        <end position="640"/>
    </location>
</feature>
<dbReference type="Proteomes" id="UP000039865">
    <property type="component" value="Unassembled WGS sequence"/>
</dbReference>
<organism evidence="12 13">
    <name type="scientific">Stylonychia lemnae</name>
    <name type="common">Ciliate</name>
    <dbReference type="NCBI Taxonomy" id="5949"/>
    <lineage>
        <taxon>Eukaryota</taxon>
        <taxon>Sar</taxon>
        <taxon>Alveolata</taxon>
        <taxon>Ciliophora</taxon>
        <taxon>Intramacronucleata</taxon>
        <taxon>Spirotrichea</taxon>
        <taxon>Stichotrichia</taxon>
        <taxon>Sporadotrichida</taxon>
        <taxon>Oxytrichidae</taxon>
        <taxon>Stylonychinae</taxon>
        <taxon>Stylonychia</taxon>
    </lineage>
</organism>
<dbReference type="GO" id="GO:0006310">
    <property type="term" value="P:DNA recombination"/>
    <property type="evidence" value="ECO:0007669"/>
    <property type="project" value="TreeGrafter"/>
</dbReference>
<dbReference type="GO" id="GO:0005634">
    <property type="term" value="C:nucleus"/>
    <property type="evidence" value="ECO:0007669"/>
    <property type="project" value="TreeGrafter"/>
</dbReference>
<evidence type="ECO:0000256" key="4">
    <source>
        <dbReference type="ARBA" id="ARBA00022833"/>
    </source>
</evidence>
<dbReference type="GO" id="GO:0003917">
    <property type="term" value="F:DNA topoisomerase type I (single strand cut, ATP-independent) activity"/>
    <property type="evidence" value="ECO:0007669"/>
    <property type="project" value="UniProtKB-EC"/>
</dbReference>
<dbReference type="Gene3D" id="1.10.290.10">
    <property type="entry name" value="Topoisomerase I, domain 4"/>
    <property type="match status" value="1"/>
</dbReference>
<evidence type="ECO:0000313" key="12">
    <source>
        <dbReference type="EMBL" id="CDW84648.1"/>
    </source>
</evidence>
<comment type="cofactor">
    <cofactor evidence="1">
        <name>Mg(2+)</name>
        <dbReference type="ChEBI" id="CHEBI:18420"/>
    </cofactor>
</comment>
<evidence type="ECO:0000256" key="9">
    <source>
        <dbReference type="SAM" id="MobiDB-lite"/>
    </source>
</evidence>
<keyword evidence="7 8" id="KW-0413">Isomerase</keyword>
<protein>
    <recommendedName>
        <fullName evidence="8">DNA topoisomerase</fullName>
        <ecNumber evidence="8">5.6.2.1</ecNumber>
    </recommendedName>
</protein>
<dbReference type="InterPro" id="IPR000380">
    <property type="entry name" value="Topo_IA"/>
</dbReference>
<dbReference type="Pfam" id="PF01751">
    <property type="entry name" value="Toprim"/>
    <property type="match status" value="1"/>
</dbReference>
<dbReference type="SUPFAM" id="SSF56712">
    <property type="entry name" value="Prokaryotic type I DNA topoisomerase"/>
    <property type="match status" value="1"/>
</dbReference>
<feature type="domain" description="Topo IA-type catalytic" evidence="11">
    <location>
        <begin position="1"/>
        <end position="397"/>
    </location>
</feature>
<reference evidence="12 13" key="1">
    <citation type="submission" date="2014-06" db="EMBL/GenBank/DDBJ databases">
        <authorList>
            <person name="Swart Estienne"/>
        </authorList>
    </citation>
    <scope>NUCLEOTIDE SEQUENCE [LARGE SCALE GENOMIC DNA]</scope>
    <source>
        <strain evidence="12 13">130c</strain>
    </source>
</reference>
<keyword evidence="3" id="KW-0479">Metal-binding</keyword>
<dbReference type="GO" id="GO:0006281">
    <property type="term" value="P:DNA repair"/>
    <property type="evidence" value="ECO:0007669"/>
    <property type="project" value="TreeGrafter"/>
</dbReference>
<feature type="domain" description="Toprim" evidence="10">
    <location>
        <begin position="1"/>
        <end position="58"/>
    </location>
</feature>
<dbReference type="Gene3D" id="1.10.460.10">
    <property type="entry name" value="Topoisomerase I, domain 2"/>
    <property type="match status" value="1"/>
</dbReference>
<dbReference type="InterPro" id="IPR003602">
    <property type="entry name" value="Topo_IA_DNA-bd_dom"/>
</dbReference>
<dbReference type="FunFam" id="1.10.290.10:FF:000003">
    <property type="entry name" value="DNA topoisomerase"/>
    <property type="match status" value="1"/>
</dbReference>
<dbReference type="PANTHER" id="PTHR11390">
    <property type="entry name" value="PROKARYOTIC DNA TOPOISOMERASE"/>
    <property type="match status" value="1"/>
</dbReference>
<evidence type="ECO:0000256" key="5">
    <source>
        <dbReference type="ARBA" id="ARBA00023029"/>
    </source>
</evidence>
<dbReference type="OrthoDB" id="430051at2759"/>
<keyword evidence="13" id="KW-1185">Reference proteome</keyword>
<dbReference type="InterPro" id="IPR013497">
    <property type="entry name" value="Topo_IA_cen"/>
</dbReference>
<dbReference type="GO" id="GO:0003677">
    <property type="term" value="F:DNA binding"/>
    <property type="evidence" value="ECO:0007669"/>
    <property type="project" value="UniProtKB-KW"/>
</dbReference>
<dbReference type="Pfam" id="PF01131">
    <property type="entry name" value="Topoisom_bac"/>
    <property type="match status" value="1"/>
</dbReference>
<evidence type="ECO:0000256" key="3">
    <source>
        <dbReference type="ARBA" id="ARBA00022723"/>
    </source>
</evidence>
<dbReference type="PROSITE" id="PS50880">
    <property type="entry name" value="TOPRIM"/>
    <property type="match status" value="1"/>
</dbReference>
<evidence type="ECO:0000256" key="1">
    <source>
        <dbReference type="ARBA" id="ARBA00001946"/>
    </source>
</evidence>
<accession>A0A078AUV1</accession>
<evidence type="ECO:0000259" key="11">
    <source>
        <dbReference type="PROSITE" id="PS52039"/>
    </source>
</evidence>
<evidence type="ECO:0000256" key="8">
    <source>
        <dbReference type="RuleBase" id="RU362092"/>
    </source>
</evidence>
<dbReference type="EC" id="5.6.2.1" evidence="8"/>
<evidence type="ECO:0000256" key="7">
    <source>
        <dbReference type="ARBA" id="ARBA00023235"/>
    </source>
</evidence>
<gene>
    <name evidence="12" type="primary">Contig5339.g5713</name>
    <name evidence="12" type="ORF">STYLEM_13714</name>
</gene>
<evidence type="ECO:0000313" key="13">
    <source>
        <dbReference type="Proteomes" id="UP000039865"/>
    </source>
</evidence>
<evidence type="ECO:0000256" key="6">
    <source>
        <dbReference type="ARBA" id="ARBA00023125"/>
    </source>
</evidence>
<dbReference type="GO" id="GO:0031422">
    <property type="term" value="C:RecQ family helicase-topoisomerase III complex"/>
    <property type="evidence" value="ECO:0007669"/>
    <property type="project" value="TreeGrafter"/>
</dbReference>
<dbReference type="PROSITE" id="PS52039">
    <property type="entry name" value="TOPO_IA_2"/>
    <property type="match status" value="1"/>
</dbReference>
<dbReference type="PROSITE" id="PS00396">
    <property type="entry name" value="TOPO_IA_1"/>
    <property type="match status" value="1"/>
</dbReference>
<dbReference type="GO" id="GO:0046872">
    <property type="term" value="F:metal ion binding"/>
    <property type="evidence" value="ECO:0007669"/>
    <property type="project" value="UniProtKB-KW"/>
</dbReference>
<name>A0A078AUV1_STYLE</name>
<dbReference type="PANTHER" id="PTHR11390:SF21">
    <property type="entry name" value="DNA TOPOISOMERASE 3-ALPHA"/>
    <property type="match status" value="1"/>
</dbReference>
<evidence type="ECO:0000259" key="10">
    <source>
        <dbReference type="PROSITE" id="PS50880"/>
    </source>
</evidence>
<dbReference type="InterPro" id="IPR023405">
    <property type="entry name" value="Topo_IA_core_domain"/>
</dbReference>
<dbReference type="InterPro" id="IPR013824">
    <property type="entry name" value="Topo_IA_cen_sub1"/>
</dbReference>
<dbReference type="InterPro" id="IPR013826">
    <property type="entry name" value="Topo_IA_cen_sub3"/>
</dbReference>
<dbReference type="Gene3D" id="2.70.20.10">
    <property type="entry name" value="Topoisomerase I, domain 3"/>
    <property type="match status" value="1"/>
</dbReference>
<dbReference type="PRINTS" id="PR00417">
    <property type="entry name" value="PRTPISMRASEI"/>
</dbReference>
<dbReference type="InterPro" id="IPR023406">
    <property type="entry name" value="Topo_IA_AS"/>
</dbReference>
<keyword evidence="4" id="KW-0862">Zinc</keyword>
<dbReference type="CDD" id="cd00186">
    <property type="entry name" value="TOP1Ac"/>
    <property type="match status" value="1"/>
</dbReference>
<keyword evidence="5 8" id="KW-0799">Topoisomerase</keyword>
<dbReference type="InterPro" id="IPR013825">
    <property type="entry name" value="Topo_IA_cen_sub2"/>
</dbReference>